<protein>
    <recommendedName>
        <fullName evidence="4">Mu-like prophage FluMu N-terminal domain-containing protein</fullName>
    </recommendedName>
</protein>
<dbReference type="RefSeq" id="WP_233926053.1">
    <property type="nucleotide sequence ID" value="NZ_JAJVKT010000022.1"/>
</dbReference>
<comment type="caution">
    <text evidence="2">The sequence shown here is derived from an EMBL/GenBank/DDBJ whole genome shotgun (WGS) entry which is preliminary data.</text>
</comment>
<evidence type="ECO:0000313" key="2">
    <source>
        <dbReference type="EMBL" id="MCE7510264.1"/>
    </source>
</evidence>
<dbReference type="AlphaFoldDB" id="A0A9Q3W756"/>
<proteinExistence type="predicted"/>
<organism evidence="2 3">
    <name type="scientific">Alloalcanivorax xenomutans</name>
    <dbReference type="NCBI Taxonomy" id="1094342"/>
    <lineage>
        <taxon>Bacteria</taxon>
        <taxon>Pseudomonadati</taxon>
        <taxon>Pseudomonadota</taxon>
        <taxon>Gammaproteobacteria</taxon>
        <taxon>Oceanospirillales</taxon>
        <taxon>Alcanivoracaceae</taxon>
        <taxon>Alloalcanivorax</taxon>
    </lineage>
</organism>
<evidence type="ECO:0000313" key="3">
    <source>
        <dbReference type="Proteomes" id="UP001107961"/>
    </source>
</evidence>
<evidence type="ECO:0008006" key="4">
    <source>
        <dbReference type="Google" id="ProtNLM"/>
    </source>
</evidence>
<evidence type="ECO:0000256" key="1">
    <source>
        <dbReference type="SAM" id="MobiDB-lite"/>
    </source>
</evidence>
<dbReference type="Proteomes" id="UP001107961">
    <property type="component" value="Unassembled WGS sequence"/>
</dbReference>
<accession>A0A9Q3W756</accession>
<sequence>MAANRKRASTRTNPAQDPVKDPAPAASTESQGETPAPPAPESQAKAPDTKTPTDQGDRPGLSIACKAGAFWRAGRKWTETATTVALESLTDEQIEQIMNEPMLVVRECRIEAER</sequence>
<gene>
    <name evidence="2" type="ORF">LZG35_16615</name>
</gene>
<feature type="region of interest" description="Disordered" evidence="1">
    <location>
        <begin position="1"/>
        <end position="61"/>
    </location>
</feature>
<dbReference type="Gene3D" id="3.40.5.80">
    <property type="match status" value="1"/>
</dbReference>
<keyword evidence="3" id="KW-1185">Reference proteome</keyword>
<dbReference type="SUPFAM" id="SSF160059">
    <property type="entry name" value="PriA/YqbF domain"/>
    <property type="match status" value="1"/>
</dbReference>
<dbReference type="EMBL" id="JAJVKT010000022">
    <property type="protein sequence ID" value="MCE7510264.1"/>
    <property type="molecule type" value="Genomic_DNA"/>
</dbReference>
<name>A0A9Q3W756_9GAMM</name>
<reference evidence="2" key="1">
    <citation type="submission" date="2022-01" db="EMBL/GenBank/DDBJ databases">
        <authorList>
            <person name="Karlyshev A.V."/>
            <person name="Jaspars M."/>
        </authorList>
    </citation>
    <scope>NUCLEOTIDE SEQUENCE</scope>
    <source>
        <strain evidence="2">AGSA3-2</strain>
    </source>
</reference>